<dbReference type="AlphaFoldDB" id="A0A9N8F3M0"/>
<feature type="region of interest" description="Disordered" evidence="1">
    <location>
        <begin position="1"/>
        <end position="74"/>
    </location>
</feature>
<evidence type="ECO:0000256" key="1">
    <source>
        <dbReference type="SAM" id="MobiDB-lite"/>
    </source>
</evidence>
<feature type="region of interest" description="Disordered" evidence="1">
    <location>
        <begin position="745"/>
        <end position="789"/>
    </location>
</feature>
<evidence type="ECO:0000313" key="3">
    <source>
        <dbReference type="Proteomes" id="UP001153069"/>
    </source>
</evidence>
<feature type="compositionally biased region" description="Acidic residues" evidence="1">
    <location>
        <begin position="767"/>
        <end position="776"/>
    </location>
</feature>
<name>A0A9N8F3M0_9STRA</name>
<protein>
    <submittedName>
        <fullName evidence="2">Uncharacterized protein</fullName>
    </submittedName>
</protein>
<gene>
    <name evidence="2" type="ORF">SEMRO_2668_G334210.1</name>
</gene>
<organism evidence="2 3">
    <name type="scientific">Seminavis robusta</name>
    <dbReference type="NCBI Taxonomy" id="568900"/>
    <lineage>
        <taxon>Eukaryota</taxon>
        <taxon>Sar</taxon>
        <taxon>Stramenopiles</taxon>
        <taxon>Ochrophyta</taxon>
        <taxon>Bacillariophyta</taxon>
        <taxon>Bacillariophyceae</taxon>
        <taxon>Bacillariophycidae</taxon>
        <taxon>Naviculales</taxon>
        <taxon>Naviculaceae</taxon>
        <taxon>Seminavis</taxon>
    </lineage>
</organism>
<comment type="caution">
    <text evidence="2">The sequence shown here is derived from an EMBL/GenBank/DDBJ whole genome shotgun (WGS) entry which is preliminary data.</text>
</comment>
<sequence>MKSPLSFGGGKKPIISKKDAPESSSSKKEAPPHKLGTSSSTSSSSNKSSNNNNNKLQGPKIARAPGKQQTKQMGSVGAVREIIYGKPIILPSPLQEGDQLSFRVPEADVWTSIACFTSGAGDDDGDADLLFTDPDRDDSRLCESAGIDSEEECFTLSHPGFSFRVTVLAFRESTNVVLTCYERPVQDITLDEDIPINFDDIRQRIYLFYDADELEHITCESFSPESSGGDVDMALFSEEPDGTVVAYCESSNLGNNESCVTITVPEPEGYTFVVLSPEFGSLPEDDGELTLRCEGNPLEEITLGEAVEVSFPSPDSIFAYVVQAGNNTSVYCETASFSEDPQADVDLYMVSAYDPDNSCLSRGLDSTEECTVTVQEAQYVLVEAFIFAGDTSEEEIGMRCFAGPVADLELEEMTTISVQTGDRHVFILDVGEPPSQVVCQLMTSGDMDEGTTALWMSFEDPLVDTRFCANDLFLPCHLGVFYEDVPMQVTVFGFEGAPSDTVTLVCAMDFVEVNTLEVGTPTTFIMDNGDASFFVLEVADAPSDIACETVLLQGNETDLDLSFSPIGLGYGKTLSQNDLGSDNLLFWPWAVPGTTFWVLVEEFDSSKEVLLQCDLAPLDQLVPDEPVVLSAEDLTGNRKPYFLAGDSFFGEETRNSKVFYMEDVADSIVNCNFTGTNADMYLRGVAADGSMEELCFSNDWCVAVPDNATEYLFISVVDSAETEVGDEYSIVCSVVGFDILDELLEDIPDGSDGPSQPVEASGPSQPTEEDSEDELPDSLPQQEVSEDEMIEVARNGGKVDPYIFV</sequence>
<dbReference type="EMBL" id="CAICTM010002666">
    <property type="protein sequence ID" value="CAB9529910.1"/>
    <property type="molecule type" value="Genomic_DNA"/>
</dbReference>
<feature type="compositionally biased region" description="Basic and acidic residues" evidence="1">
    <location>
        <begin position="16"/>
        <end position="32"/>
    </location>
</feature>
<keyword evidence="3" id="KW-1185">Reference proteome</keyword>
<accession>A0A9N8F3M0</accession>
<evidence type="ECO:0000313" key="2">
    <source>
        <dbReference type="EMBL" id="CAB9529910.1"/>
    </source>
</evidence>
<proteinExistence type="predicted"/>
<dbReference type="Proteomes" id="UP001153069">
    <property type="component" value="Unassembled WGS sequence"/>
</dbReference>
<reference evidence="2" key="1">
    <citation type="submission" date="2020-06" db="EMBL/GenBank/DDBJ databases">
        <authorList>
            <consortium name="Plant Systems Biology data submission"/>
        </authorList>
    </citation>
    <scope>NUCLEOTIDE SEQUENCE</scope>
    <source>
        <strain evidence="2">D6</strain>
    </source>
</reference>
<feature type="compositionally biased region" description="Low complexity" evidence="1">
    <location>
        <begin position="33"/>
        <end position="55"/>
    </location>
</feature>